<comment type="caution">
    <text evidence="8">The sequence shown here is derived from an EMBL/GenBank/DDBJ whole genome shotgun (WGS) entry which is preliminary data.</text>
</comment>
<protein>
    <recommendedName>
        <fullName evidence="7">Lipoprotein YgdI/YgdR-like SH3-like domain-containing protein</fullName>
    </recommendedName>
</protein>
<evidence type="ECO:0000313" key="9">
    <source>
        <dbReference type="Proteomes" id="UP000002943"/>
    </source>
</evidence>
<sequence length="70" mass="7698">MVKPVVFSLFSLVILAGCASPQQIVLKDGTTLDSPDKISYNEDTGFYEYENVAGKTQTVNKDEVLKVNDL</sequence>
<reference evidence="8 9" key="1">
    <citation type="journal article" date="2012" name="Int. J. Syst. Evol. Microbiol.">
        <title>Vibrio caribbeanicus sp. nov., isolated from the marine sponge Scleritoderma cyanea.</title>
        <authorList>
            <person name="Hoffmann M."/>
            <person name="Monday S.R."/>
            <person name="Allard M.W."/>
            <person name="Strain E.A."/>
            <person name="Whittaker P."/>
            <person name="Naum M."/>
            <person name="McCarthy P.J."/>
            <person name="Lopez J.V."/>
            <person name="Fischer M."/>
            <person name="Brown E.W."/>
        </authorList>
    </citation>
    <scope>NUCLEOTIDE SEQUENCE [LARGE SCALE GENOMIC DNA]</scope>
    <source>
        <strain evidence="8 9">ATCC BAA-2122</strain>
    </source>
</reference>
<evidence type="ECO:0000256" key="3">
    <source>
        <dbReference type="ARBA" id="ARBA00023136"/>
    </source>
</evidence>
<keyword evidence="3" id="KW-0472">Membrane</keyword>
<feature type="domain" description="Lipoprotein YgdI/YgdR-like SH3-like" evidence="7">
    <location>
        <begin position="23"/>
        <end position="67"/>
    </location>
</feature>
<dbReference type="RefSeq" id="WP_009599834.1">
    <property type="nucleotide sequence ID" value="NZ_AEIU01000026.1"/>
</dbReference>
<keyword evidence="4" id="KW-0564">Palmitate</keyword>
<gene>
    <name evidence="8" type="ORF">VIBC2010_06429</name>
</gene>
<dbReference type="PANTHER" id="PTHR37011:SF1">
    <property type="entry name" value="POT FAMILY PEPTIDE TRANSPORT PROTEIN"/>
    <property type="match status" value="1"/>
</dbReference>
<evidence type="ECO:0000256" key="4">
    <source>
        <dbReference type="ARBA" id="ARBA00023139"/>
    </source>
</evidence>
<dbReference type="AlphaFoldDB" id="E3BFY2"/>
<keyword evidence="5" id="KW-0449">Lipoprotein</keyword>
<dbReference type="InterPro" id="IPR010305">
    <property type="entry name" value="YgdI/YgdR-like"/>
</dbReference>
<dbReference type="EMBL" id="AEIU01000026">
    <property type="protein sequence ID" value="EFP98006.1"/>
    <property type="molecule type" value="Genomic_DNA"/>
</dbReference>
<dbReference type="STRING" id="796620.VIBC2010_06429"/>
<keyword evidence="2 6" id="KW-0732">Signal</keyword>
<dbReference type="PANTHER" id="PTHR37011">
    <property type="entry name" value="POT FAMILY PEPTIDE TRANSPORT PROTEIN-RELATED"/>
    <property type="match status" value="1"/>
</dbReference>
<feature type="chain" id="PRO_5003166649" description="Lipoprotein YgdI/YgdR-like SH3-like domain-containing protein" evidence="6">
    <location>
        <begin position="20"/>
        <end position="70"/>
    </location>
</feature>
<dbReference type="eggNOG" id="ENOG5033CTW">
    <property type="taxonomic scope" value="Bacteria"/>
</dbReference>
<evidence type="ECO:0000256" key="6">
    <source>
        <dbReference type="SAM" id="SignalP"/>
    </source>
</evidence>
<accession>E3BFY2</accession>
<evidence type="ECO:0000313" key="8">
    <source>
        <dbReference type="EMBL" id="EFP98006.1"/>
    </source>
</evidence>
<name>E3BFY2_9VIBR</name>
<evidence type="ECO:0000256" key="5">
    <source>
        <dbReference type="ARBA" id="ARBA00023288"/>
    </source>
</evidence>
<feature type="signal peptide" evidence="6">
    <location>
        <begin position="1"/>
        <end position="19"/>
    </location>
</feature>
<dbReference type="SUPFAM" id="SSF50182">
    <property type="entry name" value="Sm-like ribonucleoproteins"/>
    <property type="match status" value="1"/>
</dbReference>
<dbReference type="OrthoDB" id="7025382at2"/>
<dbReference type="Gene3D" id="2.30.30.100">
    <property type="match status" value="1"/>
</dbReference>
<dbReference type="NCBIfam" id="NF033216">
    <property type="entry name" value="lipo_YgdI_YgdR"/>
    <property type="match status" value="1"/>
</dbReference>
<dbReference type="Pfam" id="PF06004">
    <property type="entry name" value="DUF903"/>
    <property type="match status" value="1"/>
</dbReference>
<evidence type="ECO:0000256" key="1">
    <source>
        <dbReference type="ARBA" id="ARBA00022475"/>
    </source>
</evidence>
<dbReference type="InterPro" id="IPR047807">
    <property type="entry name" value="YgdI/YgdR-like_SH3-like"/>
</dbReference>
<organism evidence="8 9">
    <name type="scientific">Vibrio caribbeanicus ATCC BAA-2122</name>
    <dbReference type="NCBI Taxonomy" id="796620"/>
    <lineage>
        <taxon>Bacteria</taxon>
        <taxon>Pseudomonadati</taxon>
        <taxon>Pseudomonadota</taxon>
        <taxon>Gammaproteobacteria</taxon>
        <taxon>Vibrionales</taxon>
        <taxon>Vibrionaceae</taxon>
        <taxon>Vibrio</taxon>
    </lineage>
</organism>
<dbReference type="Proteomes" id="UP000002943">
    <property type="component" value="Unassembled WGS sequence"/>
</dbReference>
<keyword evidence="9" id="KW-1185">Reference proteome</keyword>
<dbReference type="PROSITE" id="PS51257">
    <property type="entry name" value="PROKAR_LIPOPROTEIN"/>
    <property type="match status" value="1"/>
</dbReference>
<evidence type="ECO:0000256" key="2">
    <source>
        <dbReference type="ARBA" id="ARBA00022729"/>
    </source>
</evidence>
<proteinExistence type="predicted"/>
<dbReference type="InterPro" id="IPR010920">
    <property type="entry name" value="LSM_dom_sf"/>
</dbReference>
<evidence type="ECO:0000259" key="7">
    <source>
        <dbReference type="Pfam" id="PF06004"/>
    </source>
</evidence>
<keyword evidence="1" id="KW-1003">Cell membrane</keyword>